<dbReference type="AlphaFoldDB" id="A0A8J6XE21"/>
<sequence length="153" mass="17066">MPLAAKDLTSLNLQLGPSWSSFEKFRAEGAKALMSLKDGKVAILHTKTGQYRILEEQDFQKILGLARDVERLRRGLRVLLHTARVVQKHPDAESLNLLVETVTMLGSLPELPTCDSFEPLLPEDLDLDPDDQVELDPNQIERPLDAKSALLGE</sequence>
<accession>A0A8J6XE21</accession>
<dbReference type="EMBL" id="JACXAE010000031">
    <property type="protein sequence ID" value="MBD2771968.1"/>
    <property type="molecule type" value="Genomic_DNA"/>
</dbReference>
<organism evidence="1 2">
    <name type="scientific">Iningainema tapete BLCC-T55</name>
    <dbReference type="NCBI Taxonomy" id="2748662"/>
    <lineage>
        <taxon>Bacteria</taxon>
        <taxon>Bacillati</taxon>
        <taxon>Cyanobacteriota</taxon>
        <taxon>Cyanophyceae</taxon>
        <taxon>Nostocales</taxon>
        <taxon>Scytonemataceae</taxon>
        <taxon>Iningainema tapete</taxon>
    </lineage>
</organism>
<keyword evidence="2" id="KW-1185">Reference proteome</keyword>
<gene>
    <name evidence="1" type="ORF">ICL16_07645</name>
</gene>
<comment type="caution">
    <text evidence="1">The sequence shown here is derived from an EMBL/GenBank/DDBJ whole genome shotgun (WGS) entry which is preliminary data.</text>
</comment>
<dbReference type="RefSeq" id="WP_190826258.1">
    <property type="nucleotide sequence ID" value="NZ_CAWPPI010000031.1"/>
</dbReference>
<proteinExistence type="predicted"/>
<evidence type="ECO:0000313" key="2">
    <source>
        <dbReference type="Proteomes" id="UP000629098"/>
    </source>
</evidence>
<dbReference type="Proteomes" id="UP000629098">
    <property type="component" value="Unassembled WGS sequence"/>
</dbReference>
<protein>
    <submittedName>
        <fullName evidence="1">Uncharacterized protein</fullName>
    </submittedName>
</protein>
<name>A0A8J6XE21_9CYAN</name>
<evidence type="ECO:0000313" key="1">
    <source>
        <dbReference type="EMBL" id="MBD2771968.1"/>
    </source>
</evidence>
<reference evidence="1" key="1">
    <citation type="submission" date="2020-09" db="EMBL/GenBank/DDBJ databases">
        <title>Iningainema tapete sp. nov. (Scytonemataceae, Cyanobacteria) from greenhouses in central Florida (USA) produces two types of nodularin with biosynthetic potential for microcystin-LR and anabaenopeptins.</title>
        <authorList>
            <person name="Berthold D.E."/>
            <person name="Lefler F.W."/>
            <person name="Huang I.-S."/>
            <person name="Abdulla H."/>
            <person name="Zimba P.V."/>
            <person name="Laughinghouse H.D. IV."/>
        </authorList>
    </citation>
    <scope>NUCLEOTIDE SEQUENCE</scope>
    <source>
        <strain evidence="1">BLCCT55</strain>
    </source>
</reference>